<dbReference type="EMBL" id="RBZY01000019">
    <property type="protein sequence ID" value="RWR19957.1"/>
    <property type="molecule type" value="Genomic_DNA"/>
</dbReference>
<dbReference type="AlphaFoldDB" id="A0A443JHB0"/>
<evidence type="ECO:0000313" key="3">
    <source>
        <dbReference type="Proteomes" id="UP000285970"/>
    </source>
</evidence>
<name>A0A443JHB0_9MICO</name>
<keyword evidence="1" id="KW-0812">Transmembrane</keyword>
<feature type="transmembrane region" description="Helical" evidence="1">
    <location>
        <begin position="66"/>
        <end position="87"/>
    </location>
</feature>
<protein>
    <submittedName>
        <fullName evidence="2">Uncharacterized protein</fullName>
    </submittedName>
</protein>
<evidence type="ECO:0000313" key="2">
    <source>
        <dbReference type="EMBL" id="RWR19957.1"/>
    </source>
</evidence>
<comment type="caution">
    <text evidence="2">The sequence shown here is derived from an EMBL/GenBank/DDBJ whole genome shotgun (WGS) entry which is preliminary data.</text>
</comment>
<keyword evidence="1" id="KW-0472">Membrane</keyword>
<accession>A0A443JHB0</accession>
<dbReference type="Proteomes" id="UP000285970">
    <property type="component" value="Unassembled WGS sequence"/>
</dbReference>
<reference evidence="2 3" key="1">
    <citation type="journal article" date="2018" name="Front. Microbiol.">
        <title>Novel Insights Into Bacterial Dimethylsulfoniopropionate Catabolism in the East China Sea.</title>
        <authorList>
            <person name="Liu J."/>
            <person name="Liu J."/>
            <person name="Zhang S.H."/>
            <person name="Liang J."/>
            <person name="Lin H."/>
            <person name="Song D."/>
            <person name="Yang G.P."/>
            <person name="Todd J.D."/>
            <person name="Zhang X.H."/>
        </authorList>
    </citation>
    <scope>NUCLEOTIDE SEQUENCE [LARGE SCALE GENOMIC DNA]</scope>
    <source>
        <strain evidence="2 3">ZYFD042</strain>
    </source>
</reference>
<proteinExistence type="predicted"/>
<keyword evidence="1" id="KW-1133">Transmembrane helix</keyword>
<organism evidence="2 3">
    <name type="scientific">Microbacterium enclense</name>
    <dbReference type="NCBI Taxonomy" id="993073"/>
    <lineage>
        <taxon>Bacteria</taxon>
        <taxon>Bacillati</taxon>
        <taxon>Actinomycetota</taxon>
        <taxon>Actinomycetes</taxon>
        <taxon>Micrococcales</taxon>
        <taxon>Microbacteriaceae</taxon>
        <taxon>Microbacterium</taxon>
    </lineage>
</organism>
<sequence>MAGNLDRVFVFASSFVIAFCLVGIAAMGSAAWSFSQAATVEVPLVATFRGYVEQGGSHAMTVQGSWFGVLAVVLALAAPLATVALVYRSRPEGI</sequence>
<evidence type="ECO:0000256" key="1">
    <source>
        <dbReference type="SAM" id="Phobius"/>
    </source>
</evidence>
<gene>
    <name evidence="2" type="ORF">D8Y23_06845</name>
</gene>